<keyword evidence="3" id="KW-1185">Reference proteome</keyword>
<evidence type="ECO:0000313" key="2">
    <source>
        <dbReference type="EMBL" id="MCX2720099.1"/>
    </source>
</evidence>
<feature type="signal peptide" evidence="1">
    <location>
        <begin position="1"/>
        <end position="18"/>
    </location>
</feature>
<proteinExistence type="predicted"/>
<comment type="caution">
    <text evidence="2">The sequence shown here is derived from an EMBL/GenBank/DDBJ whole genome shotgun (WGS) entry which is preliminary data.</text>
</comment>
<evidence type="ECO:0000313" key="3">
    <source>
        <dbReference type="Proteomes" id="UP001207116"/>
    </source>
</evidence>
<dbReference type="PROSITE" id="PS51257">
    <property type="entry name" value="PROKAR_LIPOPROTEIN"/>
    <property type="match status" value="1"/>
</dbReference>
<keyword evidence="1" id="KW-0732">Signal</keyword>
<gene>
    <name evidence="2" type="ORF">OO016_10850</name>
</gene>
<reference evidence="2" key="1">
    <citation type="submission" date="2022-11" db="EMBL/GenBank/DDBJ databases">
        <title>The characterization of three novel Bacteroidetes species and genomic analysis of their roles in tidal elemental geochemical cycles.</title>
        <authorList>
            <person name="Ma K.-J."/>
        </authorList>
    </citation>
    <scope>NUCLEOTIDE SEQUENCE</scope>
    <source>
        <strain evidence="2">M415</strain>
    </source>
</reference>
<evidence type="ECO:0000256" key="1">
    <source>
        <dbReference type="SAM" id="SignalP"/>
    </source>
</evidence>
<evidence type="ECO:0008006" key="4">
    <source>
        <dbReference type="Google" id="ProtNLM"/>
    </source>
</evidence>
<feature type="chain" id="PRO_5041925709" description="Cardiolipin synthetase" evidence="1">
    <location>
        <begin position="19"/>
        <end position="219"/>
    </location>
</feature>
<sequence length="219" mass="25607">MKKVLLTLLVFLMGCSSAQIVSTWKNPEIVVFDAYKVLVVGMTPNEEGREMFETKMVREFKRNGVEAMRSIDLFDVEFTNTPRTDVELDEVEEQLLARDFDAILFTKVLGSENRQSFRQRMADIEGYDDRFRDDYLSHQDIYYDADYYDEFTVYHVETSLYCICVGKERSLIWRCAIDVTDPASIRKTVDDYVELLVVAMMEQDLIFHKEDIVEPVIVP</sequence>
<organism evidence="2 3">
    <name type="scientific">Lentiprolixibacter aurantiacus</name>
    <dbReference type="NCBI Taxonomy" id="2993939"/>
    <lineage>
        <taxon>Bacteria</taxon>
        <taxon>Pseudomonadati</taxon>
        <taxon>Bacteroidota</taxon>
        <taxon>Flavobacteriia</taxon>
        <taxon>Flavobacteriales</taxon>
        <taxon>Flavobacteriaceae</taxon>
        <taxon>Lentiprolixibacter</taxon>
    </lineage>
</organism>
<dbReference type="AlphaFoldDB" id="A0AAE3MNF8"/>
<dbReference type="EMBL" id="JAPFQP010000003">
    <property type="protein sequence ID" value="MCX2720099.1"/>
    <property type="molecule type" value="Genomic_DNA"/>
</dbReference>
<dbReference type="Proteomes" id="UP001207116">
    <property type="component" value="Unassembled WGS sequence"/>
</dbReference>
<accession>A0AAE3MNF8</accession>
<name>A0AAE3MNF8_9FLAO</name>
<protein>
    <recommendedName>
        <fullName evidence="4">Cardiolipin synthetase</fullName>
    </recommendedName>
</protein>
<dbReference type="RefSeq" id="WP_266013600.1">
    <property type="nucleotide sequence ID" value="NZ_JAPFQP010000003.1"/>
</dbReference>